<organism evidence="1 2">
    <name type="scientific">Cryptolaemus montrouzieri</name>
    <dbReference type="NCBI Taxonomy" id="559131"/>
    <lineage>
        <taxon>Eukaryota</taxon>
        <taxon>Metazoa</taxon>
        <taxon>Ecdysozoa</taxon>
        <taxon>Arthropoda</taxon>
        <taxon>Hexapoda</taxon>
        <taxon>Insecta</taxon>
        <taxon>Pterygota</taxon>
        <taxon>Neoptera</taxon>
        <taxon>Endopterygota</taxon>
        <taxon>Coleoptera</taxon>
        <taxon>Polyphaga</taxon>
        <taxon>Cucujiformia</taxon>
        <taxon>Coccinelloidea</taxon>
        <taxon>Coccinellidae</taxon>
        <taxon>Scymninae</taxon>
        <taxon>Scymnini</taxon>
        <taxon>Cryptolaemus</taxon>
    </lineage>
</organism>
<evidence type="ECO:0000313" key="2">
    <source>
        <dbReference type="Proteomes" id="UP001516400"/>
    </source>
</evidence>
<dbReference type="Proteomes" id="UP001516400">
    <property type="component" value="Unassembled WGS sequence"/>
</dbReference>
<dbReference type="AlphaFoldDB" id="A0ABD2NXM8"/>
<proteinExistence type="predicted"/>
<evidence type="ECO:0000313" key="1">
    <source>
        <dbReference type="EMBL" id="KAL3283352.1"/>
    </source>
</evidence>
<accession>A0ABD2NXM8</accession>
<dbReference type="EMBL" id="JABFTP020000144">
    <property type="protein sequence ID" value="KAL3283352.1"/>
    <property type="molecule type" value="Genomic_DNA"/>
</dbReference>
<name>A0ABD2NXM8_9CUCU</name>
<comment type="caution">
    <text evidence="1">The sequence shown here is derived from an EMBL/GenBank/DDBJ whole genome shotgun (WGS) entry which is preliminary data.</text>
</comment>
<keyword evidence="2" id="KW-1185">Reference proteome</keyword>
<protein>
    <submittedName>
        <fullName evidence="1">Uncharacterized protein</fullName>
    </submittedName>
</protein>
<reference evidence="1 2" key="1">
    <citation type="journal article" date="2021" name="BMC Biol.">
        <title>Horizontally acquired antibacterial genes associated with adaptive radiation of ladybird beetles.</title>
        <authorList>
            <person name="Li H.S."/>
            <person name="Tang X.F."/>
            <person name="Huang Y.H."/>
            <person name="Xu Z.Y."/>
            <person name="Chen M.L."/>
            <person name="Du X.Y."/>
            <person name="Qiu B.Y."/>
            <person name="Chen P.T."/>
            <person name="Zhang W."/>
            <person name="Slipinski A."/>
            <person name="Escalona H.E."/>
            <person name="Waterhouse R.M."/>
            <person name="Zwick A."/>
            <person name="Pang H."/>
        </authorList>
    </citation>
    <scope>NUCLEOTIDE SEQUENCE [LARGE SCALE GENOMIC DNA]</scope>
    <source>
        <strain evidence="1">SYSU2018</strain>
    </source>
</reference>
<sequence>MCRSHIIQNENSPGKPKINVLHIDITDHYPVTLAVGIHGPGPDERKVDERTNHKYVDYKALNSVLSSLSWERVCGAAVGDGGVYRSIVNLYQ</sequence>
<gene>
    <name evidence="1" type="ORF">HHI36_006500</name>
</gene>